<dbReference type="EMBL" id="JAUCMV010000001">
    <property type="protein sequence ID" value="KAK0429036.1"/>
    <property type="molecule type" value="Genomic_DNA"/>
</dbReference>
<accession>A0AA39IRA0</accession>
<evidence type="ECO:0000313" key="1">
    <source>
        <dbReference type="EMBL" id="KAK0429036.1"/>
    </source>
</evidence>
<sequence length="79" mass="8975">METLEESRGTGILGVYSITFEDANEETEVQTECNRVVGKRVVKNHPCRPLPECRLQGKDFPPLPSIPIHVHILDERLVH</sequence>
<reference evidence="1" key="1">
    <citation type="submission" date="2023-06" db="EMBL/GenBank/DDBJ databases">
        <title>Genomic analysis of the entomopathogenic nematode Steinernema hermaphroditum.</title>
        <authorList>
            <person name="Schwarz E.M."/>
            <person name="Heppert J.K."/>
            <person name="Baniya A."/>
            <person name="Schwartz H.T."/>
            <person name="Tan C.-H."/>
            <person name="Antoshechkin I."/>
            <person name="Sternberg P.W."/>
            <person name="Goodrich-Blair H."/>
            <person name="Dillman A.R."/>
        </authorList>
    </citation>
    <scope>NUCLEOTIDE SEQUENCE</scope>
    <source>
        <strain evidence="1">PS9179</strain>
        <tissue evidence="1">Whole animal</tissue>
    </source>
</reference>
<organism evidence="1 2">
    <name type="scientific">Steinernema hermaphroditum</name>
    <dbReference type="NCBI Taxonomy" id="289476"/>
    <lineage>
        <taxon>Eukaryota</taxon>
        <taxon>Metazoa</taxon>
        <taxon>Ecdysozoa</taxon>
        <taxon>Nematoda</taxon>
        <taxon>Chromadorea</taxon>
        <taxon>Rhabditida</taxon>
        <taxon>Tylenchina</taxon>
        <taxon>Panagrolaimomorpha</taxon>
        <taxon>Strongyloidoidea</taxon>
        <taxon>Steinernematidae</taxon>
        <taxon>Steinernema</taxon>
    </lineage>
</organism>
<name>A0AA39IRA0_9BILA</name>
<dbReference type="Proteomes" id="UP001175271">
    <property type="component" value="Unassembled WGS sequence"/>
</dbReference>
<comment type="caution">
    <text evidence="1">The sequence shown here is derived from an EMBL/GenBank/DDBJ whole genome shotgun (WGS) entry which is preliminary data.</text>
</comment>
<evidence type="ECO:0000313" key="2">
    <source>
        <dbReference type="Proteomes" id="UP001175271"/>
    </source>
</evidence>
<keyword evidence="2" id="KW-1185">Reference proteome</keyword>
<protein>
    <submittedName>
        <fullName evidence="1">Uncharacterized protein</fullName>
    </submittedName>
</protein>
<gene>
    <name evidence="1" type="ORF">QR680_011148</name>
</gene>
<dbReference type="AlphaFoldDB" id="A0AA39IRA0"/>
<proteinExistence type="predicted"/>